<gene>
    <name evidence="1" type="ORF">SAMN05444170_6219</name>
</gene>
<dbReference type="NCBIfam" id="TIGR04282">
    <property type="entry name" value="glyco_like_cofC"/>
    <property type="match status" value="1"/>
</dbReference>
<keyword evidence="2" id="KW-1185">Reference proteome</keyword>
<dbReference type="InterPro" id="IPR018641">
    <property type="entry name" value="Trfase_1_rSAM/seldom-assoc"/>
</dbReference>
<dbReference type="RefSeq" id="WP_072823803.1">
    <property type="nucleotide sequence ID" value="NZ_LT670849.1"/>
</dbReference>
<evidence type="ECO:0000313" key="2">
    <source>
        <dbReference type="Proteomes" id="UP000184096"/>
    </source>
</evidence>
<dbReference type="PANTHER" id="PTHR36529:SF1">
    <property type="entry name" value="GLYCOSYLTRANSFERASE"/>
    <property type="match status" value="1"/>
</dbReference>
<dbReference type="SUPFAM" id="SSF53448">
    <property type="entry name" value="Nucleotide-diphospho-sugar transferases"/>
    <property type="match status" value="1"/>
</dbReference>
<dbReference type="Pfam" id="PF09837">
    <property type="entry name" value="DUF2064"/>
    <property type="match status" value="1"/>
</dbReference>
<dbReference type="Proteomes" id="UP000184096">
    <property type="component" value="Chromosome I"/>
</dbReference>
<reference evidence="2" key="1">
    <citation type="submission" date="2016-11" db="EMBL/GenBank/DDBJ databases">
        <authorList>
            <person name="Varghese N."/>
            <person name="Submissions S."/>
        </authorList>
    </citation>
    <scope>NUCLEOTIDE SEQUENCE [LARGE SCALE GENOMIC DNA]</scope>
    <source>
        <strain evidence="2">GAS401</strain>
    </source>
</reference>
<dbReference type="EMBL" id="LT670849">
    <property type="protein sequence ID" value="SHN85255.1"/>
    <property type="molecule type" value="Genomic_DNA"/>
</dbReference>
<organism evidence="1 2">
    <name type="scientific">Bradyrhizobium erythrophlei</name>
    <dbReference type="NCBI Taxonomy" id="1437360"/>
    <lineage>
        <taxon>Bacteria</taxon>
        <taxon>Pseudomonadati</taxon>
        <taxon>Pseudomonadota</taxon>
        <taxon>Alphaproteobacteria</taxon>
        <taxon>Hyphomicrobiales</taxon>
        <taxon>Nitrobacteraceae</taxon>
        <taxon>Bradyrhizobium</taxon>
    </lineage>
</organism>
<dbReference type="Gene3D" id="3.90.550.10">
    <property type="entry name" value="Spore Coat Polysaccharide Biosynthesis Protein SpsA, Chain A"/>
    <property type="match status" value="1"/>
</dbReference>
<dbReference type="PANTHER" id="PTHR36529">
    <property type="entry name" value="SLL1095 PROTEIN"/>
    <property type="match status" value="1"/>
</dbReference>
<evidence type="ECO:0008006" key="3">
    <source>
        <dbReference type="Google" id="ProtNLM"/>
    </source>
</evidence>
<dbReference type="InterPro" id="IPR029044">
    <property type="entry name" value="Nucleotide-diphossugar_trans"/>
</dbReference>
<accession>A0A1M7UQR3</accession>
<dbReference type="AlphaFoldDB" id="A0A1M7UQR3"/>
<sequence length="234" mass="24994">MKGAAIGIICKAPLPGRSKTRLATAIGIDAASQLSACFLRDVAAAIDAVPKSLGRRGYGVYAPAGTEHVMRELLPNNFGLLLQAGEDLGEVLLGASRALLDAGHDCVLLVNGDSPTLPTRFLVQAIEALREPGDRMVLGPASDGGYYLIGLKSPHQRLFTQIAWGTNTVARATCARADEIGLATTLLPEWYDIDDVETLRWLQEELAGRSRRFRAGGFAPASRAFLNDAPELNL</sequence>
<evidence type="ECO:0000313" key="1">
    <source>
        <dbReference type="EMBL" id="SHN85255.1"/>
    </source>
</evidence>
<protein>
    <recommendedName>
        <fullName evidence="3">Glycosyltransferase</fullName>
    </recommendedName>
</protein>
<proteinExistence type="predicted"/>
<dbReference type="OrthoDB" id="9798250at2"/>
<name>A0A1M7UQR3_9BRAD</name>